<dbReference type="OrthoDB" id="3763177at2759"/>
<accession>A0A9P4N0R4</accession>
<reference evidence="3" key="1">
    <citation type="journal article" date="2020" name="Stud. Mycol.">
        <title>101 Dothideomycetes genomes: A test case for predicting lifestyles and emergence of pathogens.</title>
        <authorList>
            <person name="Haridas S."/>
            <person name="Albert R."/>
            <person name="Binder M."/>
            <person name="Bloem J."/>
            <person name="LaButti K."/>
            <person name="Salamov A."/>
            <person name="Andreopoulos B."/>
            <person name="Baker S."/>
            <person name="Barry K."/>
            <person name="Bills G."/>
            <person name="Bluhm B."/>
            <person name="Cannon C."/>
            <person name="Castanera R."/>
            <person name="Culley D."/>
            <person name="Daum C."/>
            <person name="Ezra D."/>
            <person name="Gonzalez J."/>
            <person name="Henrissat B."/>
            <person name="Kuo A."/>
            <person name="Liang C."/>
            <person name="Lipzen A."/>
            <person name="Lutzoni F."/>
            <person name="Magnuson J."/>
            <person name="Mondo S."/>
            <person name="Nolan M."/>
            <person name="Ohm R."/>
            <person name="Pangilinan J."/>
            <person name="Park H.-J."/>
            <person name="Ramirez L."/>
            <person name="Alfaro M."/>
            <person name="Sun H."/>
            <person name="Tritt A."/>
            <person name="Yoshinaga Y."/>
            <person name="Zwiers L.-H."/>
            <person name="Turgeon B."/>
            <person name="Goodwin S."/>
            <person name="Spatafora J."/>
            <person name="Crous P."/>
            <person name="Grigoriev I."/>
        </authorList>
    </citation>
    <scope>NUCLEOTIDE SEQUENCE [LARGE SCALE GENOMIC DNA]</scope>
    <source>
        <strain evidence="3">CBS 304.66</strain>
    </source>
</reference>
<feature type="chain" id="PRO_5040311883" evidence="1">
    <location>
        <begin position="21"/>
        <end position="210"/>
    </location>
</feature>
<proteinExistence type="predicted"/>
<comment type="caution">
    <text evidence="2">The sequence shown here is derived from an EMBL/GenBank/DDBJ whole genome shotgun (WGS) entry which is preliminary data.</text>
</comment>
<dbReference type="AlphaFoldDB" id="A0A9P4N0R4"/>
<dbReference type="EMBL" id="ML986805">
    <property type="protein sequence ID" value="KAF2257954.1"/>
    <property type="molecule type" value="Genomic_DNA"/>
</dbReference>
<evidence type="ECO:0000256" key="1">
    <source>
        <dbReference type="SAM" id="SignalP"/>
    </source>
</evidence>
<keyword evidence="3" id="KW-1185">Reference proteome</keyword>
<sequence length="210" mass="22692">MKVTALSLTLINLCASLSSATTPCPGEAFYLKVVGGNDLTSGAVLRDNNTYDLGVTPPPYYNNAPYGDHPSPIYISTSNSSEVLIAPTNPHPGPIAGRLALVSNGTGDWTLSKAFPQPGGEWNVGPNRDNATVKVVGWEFKDAIWNCGTTVLRWSDPTCSGRWVAVKTTMVPYEGNPYVRWALHWFEVMPSNIDSLGEYMPVDLEVSSTP</sequence>
<dbReference type="Proteomes" id="UP000800093">
    <property type="component" value="Unassembled WGS sequence"/>
</dbReference>
<evidence type="ECO:0000313" key="3">
    <source>
        <dbReference type="Proteomes" id="UP000800093"/>
    </source>
</evidence>
<protein>
    <submittedName>
        <fullName evidence="2">Uncharacterized protein</fullName>
    </submittedName>
</protein>
<keyword evidence="1" id="KW-0732">Signal</keyword>
<name>A0A9P4N0R4_9PLEO</name>
<evidence type="ECO:0000313" key="2">
    <source>
        <dbReference type="EMBL" id="KAF2257954.1"/>
    </source>
</evidence>
<gene>
    <name evidence="2" type="ORF">CC78DRAFT_538165</name>
</gene>
<feature type="signal peptide" evidence="1">
    <location>
        <begin position="1"/>
        <end position="20"/>
    </location>
</feature>
<organism evidence="2 3">
    <name type="scientific">Lojkania enalia</name>
    <dbReference type="NCBI Taxonomy" id="147567"/>
    <lineage>
        <taxon>Eukaryota</taxon>
        <taxon>Fungi</taxon>
        <taxon>Dikarya</taxon>
        <taxon>Ascomycota</taxon>
        <taxon>Pezizomycotina</taxon>
        <taxon>Dothideomycetes</taxon>
        <taxon>Pleosporomycetidae</taxon>
        <taxon>Pleosporales</taxon>
        <taxon>Pleosporales incertae sedis</taxon>
        <taxon>Lojkania</taxon>
    </lineage>
</organism>